<sequence length="196" mass="21896">MPASPTALAYLLITPINHAGLHLLTKTTHPRPTPPATPDVPANPLSPSPRPTTTGHHLPMKINYDHHNHADLYLPTKTTHPRPTPPATTTVPANQLSTSPRPTTTGHHLPTKINYDHHNHTRERWMLLLLRAFHTVGSDDSATWASAMANEFALVPRVCRLILAVYEEDLCNPQFPPAHDGYRLNPDWVVKRVTYE</sequence>
<keyword evidence="4" id="KW-1185">Reference proteome</keyword>
<dbReference type="AlphaFoldDB" id="A0AA88U475"/>
<protein>
    <recommendedName>
        <fullName evidence="2">Mono-/di-acylglycerol lipase N-terminal domain-containing protein</fullName>
    </recommendedName>
</protein>
<dbReference type="GO" id="GO:0016042">
    <property type="term" value="P:lipid catabolic process"/>
    <property type="evidence" value="ECO:0007669"/>
    <property type="project" value="InterPro"/>
</dbReference>
<evidence type="ECO:0000259" key="2">
    <source>
        <dbReference type="Pfam" id="PF03893"/>
    </source>
</evidence>
<feature type="region of interest" description="Disordered" evidence="1">
    <location>
        <begin position="77"/>
        <end position="112"/>
    </location>
</feature>
<organism evidence="3 4">
    <name type="scientific">Escallonia rubra</name>
    <dbReference type="NCBI Taxonomy" id="112253"/>
    <lineage>
        <taxon>Eukaryota</taxon>
        <taxon>Viridiplantae</taxon>
        <taxon>Streptophyta</taxon>
        <taxon>Embryophyta</taxon>
        <taxon>Tracheophyta</taxon>
        <taxon>Spermatophyta</taxon>
        <taxon>Magnoliopsida</taxon>
        <taxon>eudicotyledons</taxon>
        <taxon>Gunneridae</taxon>
        <taxon>Pentapetalae</taxon>
        <taxon>asterids</taxon>
        <taxon>campanulids</taxon>
        <taxon>Escalloniales</taxon>
        <taxon>Escalloniaceae</taxon>
        <taxon>Escallonia</taxon>
    </lineage>
</organism>
<dbReference type="EMBL" id="JAVXUO010002694">
    <property type="protein sequence ID" value="KAK2970559.1"/>
    <property type="molecule type" value="Genomic_DNA"/>
</dbReference>
<accession>A0AA88U475</accession>
<dbReference type="Proteomes" id="UP001187471">
    <property type="component" value="Unassembled WGS sequence"/>
</dbReference>
<dbReference type="Pfam" id="PF03893">
    <property type="entry name" value="Lipase3_N"/>
    <property type="match status" value="1"/>
</dbReference>
<feature type="region of interest" description="Disordered" evidence="1">
    <location>
        <begin position="25"/>
        <end position="57"/>
    </location>
</feature>
<dbReference type="InterPro" id="IPR005592">
    <property type="entry name" value="Mono/diacylglycerol_lipase_N"/>
</dbReference>
<evidence type="ECO:0000256" key="1">
    <source>
        <dbReference type="SAM" id="MobiDB-lite"/>
    </source>
</evidence>
<gene>
    <name evidence="3" type="ORF">RJ640_000609</name>
</gene>
<name>A0AA88U475_9ASTE</name>
<comment type="caution">
    <text evidence="3">The sequence shown here is derived from an EMBL/GenBank/DDBJ whole genome shotgun (WGS) entry which is preliminary data.</text>
</comment>
<reference evidence="3" key="1">
    <citation type="submission" date="2022-12" db="EMBL/GenBank/DDBJ databases">
        <title>Draft genome assemblies for two species of Escallonia (Escalloniales).</title>
        <authorList>
            <person name="Chanderbali A."/>
            <person name="Dervinis C."/>
            <person name="Anghel I."/>
            <person name="Soltis D."/>
            <person name="Soltis P."/>
            <person name="Zapata F."/>
        </authorList>
    </citation>
    <scope>NUCLEOTIDE SEQUENCE</scope>
    <source>
        <strain evidence="3">UCBG92.1500</strain>
        <tissue evidence="3">Leaf</tissue>
    </source>
</reference>
<feature type="domain" description="Mono-/di-acylglycerol lipase N-terminal" evidence="2">
    <location>
        <begin position="131"/>
        <end position="183"/>
    </location>
</feature>
<dbReference type="PANTHER" id="PTHR46398">
    <property type="entry name" value="ALPHA/BETA-HYDROLASES SUPERFAMILY PROTEIN"/>
    <property type="match status" value="1"/>
</dbReference>
<feature type="compositionally biased region" description="Polar residues" evidence="1">
    <location>
        <begin position="93"/>
        <end position="106"/>
    </location>
</feature>
<dbReference type="PANTHER" id="PTHR46398:SF7">
    <property type="entry name" value="ALPHA_BETA-HYDROLASES SUPERFAMILY PROTEIN"/>
    <property type="match status" value="1"/>
</dbReference>
<evidence type="ECO:0000313" key="3">
    <source>
        <dbReference type="EMBL" id="KAK2970559.1"/>
    </source>
</evidence>
<proteinExistence type="predicted"/>
<evidence type="ECO:0000313" key="4">
    <source>
        <dbReference type="Proteomes" id="UP001187471"/>
    </source>
</evidence>